<evidence type="ECO:0000256" key="6">
    <source>
        <dbReference type="ARBA" id="ARBA00022989"/>
    </source>
</evidence>
<feature type="domain" description="Flagellar M-ring N-terminal" evidence="11">
    <location>
        <begin position="1"/>
        <end position="100"/>
    </location>
</feature>
<feature type="compositionally biased region" description="Polar residues" evidence="9">
    <location>
        <begin position="202"/>
        <end position="230"/>
    </location>
</feature>
<dbReference type="PANTHER" id="PTHR30046:SF0">
    <property type="entry name" value="FLAGELLAR M-RING PROTEIN"/>
    <property type="match status" value="1"/>
</dbReference>
<gene>
    <name evidence="13" type="ORF">GCM10025863_18000</name>
</gene>
<evidence type="ECO:0000259" key="12">
    <source>
        <dbReference type="Pfam" id="PF08345"/>
    </source>
</evidence>
<evidence type="ECO:0000256" key="9">
    <source>
        <dbReference type="SAM" id="MobiDB-lite"/>
    </source>
</evidence>
<comment type="similarity">
    <text evidence="3">Belongs to the FliF family.</text>
</comment>
<feature type="transmembrane region" description="Helical" evidence="10">
    <location>
        <begin position="301"/>
        <end position="324"/>
    </location>
</feature>
<evidence type="ECO:0000256" key="8">
    <source>
        <dbReference type="ARBA" id="ARBA00023143"/>
    </source>
</evidence>
<dbReference type="InterPro" id="IPR045851">
    <property type="entry name" value="AMP-bd_C_sf"/>
</dbReference>
<keyword evidence="7 10" id="KW-0472">Membrane</keyword>
<dbReference type="InterPro" id="IPR006182">
    <property type="entry name" value="FliF_N_dom"/>
</dbReference>
<keyword evidence="14" id="KW-1185">Reference proteome</keyword>
<evidence type="ECO:0000256" key="7">
    <source>
        <dbReference type="ARBA" id="ARBA00023136"/>
    </source>
</evidence>
<keyword evidence="8" id="KW-0975">Bacterial flagellum</keyword>
<evidence type="ECO:0000256" key="4">
    <source>
        <dbReference type="ARBA" id="ARBA00022475"/>
    </source>
</evidence>
<evidence type="ECO:0000256" key="1">
    <source>
        <dbReference type="ARBA" id="ARBA00004117"/>
    </source>
</evidence>
<organism evidence="13 14">
    <name type="scientific">Microbacterium suwonense</name>
    <dbReference type="NCBI Taxonomy" id="683047"/>
    <lineage>
        <taxon>Bacteria</taxon>
        <taxon>Bacillati</taxon>
        <taxon>Actinomycetota</taxon>
        <taxon>Actinomycetes</taxon>
        <taxon>Micrococcales</taxon>
        <taxon>Microbacteriaceae</taxon>
        <taxon>Microbacterium</taxon>
    </lineage>
</organism>
<dbReference type="NCBIfam" id="TIGR00206">
    <property type="entry name" value="fliF"/>
    <property type="match status" value="1"/>
</dbReference>
<evidence type="ECO:0000313" key="14">
    <source>
        <dbReference type="Proteomes" id="UP001321543"/>
    </source>
</evidence>
<dbReference type="InterPro" id="IPR043427">
    <property type="entry name" value="YscJ/FliF"/>
</dbReference>
<dbReference type="PRINTS" id="PR01009">
    <property type="entry name" value="FLGMRINGFLIF"/>
</dbReference>
<dbReference type="EMBL" id="AP027728">
    <property type="protein sequence ID" value="BDZ39186.1"/>
    <property type="molecule type" value="Genomic_DNA"/>
</dbReference>
<proteinExistence type="inferred from homology"/>
<protein>
    <recommendedName>
        <fullName evidence="15">Flagellar M-ring protein</fullName>
    </recommendedName>
</protein>
<evidence type="ECO:0000259" key="11">
    <source>
        <dbReference type="Pfam" id="PF01514"/>
    </source>
</evidence>
<evidence type="ECO:0000256" key="2">
    <source>
        <dbReference type="ARBA" id="ARBA00004651"/>
    </source>
</evidence>
<feature type="domain" description="Flagellar M-ring C-terminal" evidence="12">
    <location>
        <begin position="129"/>
        <end position="274"/>
    </location>
</feature>
<keyword evidence="4" id="KW-1003">Cell membrane</keyword>
<evidence type="ECO:0000256" key="3">
    <source>
        <dbReference type="ARBA" id="ARBA00007971"/>
    </source>
</evidence>
<dbReference type="InterPro" id="IPR013556">
    <property type="entry name" value="Flag_M-ring_C"/>
</dbReference>
<feature type="region of interest" description="Disordered" evidence="9">
    <location>
        <begin position="154"/>
        <end position="230"/>
    </location>
</feature>
<dbReference type="PANTHER" id="PTHR30046">
    <property type="entry name" value="FLAGELLAR M-RING PROTEIN"/>
    <property type="match status" value="1"/>
</dbReference>
<keyword evidence="5 10" id="KW-0812">Transmembrane</keyword>
<sequence length="420" mass="43785">MTTSEFQQSVAYKRAIEGELAATIASLDGVSAASVRLAIPEESVFVSEKVDPTASVFVETGRTSLSPSQIEAIVHLTSAAVSGLKPDNVAVVDQSGHTLSAVGLGATGGVDRQAGDYEARVTASVQQLLDKVVGVGNATVTVVADIDRSVNERLDETYTPVEGGVPSSEHTRTETNSGGKTSAGVLGPDNIAVPSGDGDSSYEVSEQTRNNVMNKSTQTTSTPAGSVTRQSVSVAVDSEAGAEVGAGQLRELVAAAAGIDRERGDALTVEMVSFSQRDAQAAQAALQAAKDAAAAEQRASLLGLALTAVAIAVPVLIIVITLILRRRRRNREPDEYDLMFGERAPSVAAYAGGLPLEQQPTVPVPLSAPDPEPVAELELDAEPAQISLERRRSEIEGLSRRDPQRTAELLRALLSDRAGV</sequence>
<evidence type="ECO:0000256" key="5">
    <source>
        <dbReference type="ARBA" id="ARBA00022692"/>
    </source>
</evidence>
<dbReference type="Pfam" id="PF01514">
    <property type="entry name" value="YscJ_FliF"/>
    <property type="match status" value="1"/>
</dbReference>
<dbReference type="Pfam" id="PF08345">
    <property type="entry name" value="YscJ_FliF_C"/>
    <property type="match status" value="1"/>
</dbReference>
<keyword evidence="6 10" id="KW-1133">Transmembrane helix</keyword>
<evidence type="ECO:0000256" key="10">
    <source>
        <dbReference type="SAM" id="Phobius"/>
    </source>
</evidence>
<dbReference type="InterPro" id="IPR000067">
    <property type="entry name" value="FlgMring_FliF"/>
</dbReference>
<name>A0ABM8FU28_9MICO</name>
<comment type="subcellular location">
    <subcellularLocation>
        <location evidence="1">Bacterial flagellum basal body</location>
    </subcellularLocation>
    <subcellularLocation>
        <location evidence="2">Cell membrane</location>
        <topology evidence="2">Multi-pass membrane protein</topology>
    </subcellularLocation>
</comment>
<reference evidence="14" key="1">
    <citation type="journal article" date="2019" name="Int. J. Syst. Evol. Microbiol.">
        <title>The Global Catalogue of Microorganisms (GCM) 10K type strain sequencing project: providing services to taxonomists for standard genome sequencing and annotation.</title>
        <authorList>
            <consortium name="The Broad Institute Genomics Platform"/>
            <consortium name="The Broad Institute Genome Sequencing Center for Infectious Disease"/>
            <person name="Wu L."/>
            <person name="Ma J."/>
        </authorList>
    </citation>
    <scope>NUCLEOTIDE SEQUENCE [LARGE SCALE GENOMIC DNA]</scope>
    <source>
        <strain evidence="14">NBRC 106310</strain>
    </source>
</reference>
<evidence type="ECO:0008006" key="15">
    <source>
        <dbReference type="Google" id="ProtNLM"/>
    </source>
</evidence>
<dbReference type="Gene3D" id="3.30.300.30">
    <property type="match status" value="1"/>
</dbReference>
<accession>A0ABM8FU28</accession>
<evidence type="ECO:0000313" key="13">
    <source>
        <dbReference type="EMBL" id="BDZ39186.1"/>
    </source>
</evidence>
<dbReference type="Proteomes" id="UP001321543">
    <property type="component" value="Chromosome"/>
</dbReference>